<dbReference type="Proteomes" id="UP001530377">
    <property type="component" value="Unassembled WGS sequence"/>
</dbReference>
<proteinExistence type="predicted"/>
<gene>
    <name evidence="2" type="ORF">ACHAXA_011756</name>
</gene>
<dbReference type="InterPro" id="IPR006439">
    <property type="entry name" value="HAD-SF_hydro_IA"/>
</dbReference>
<protein>
    <submittedName>
        <fullName evidence="2">Uncharacterized protein</fullName>
    </submittedName>
</protein>
<dbReference type="Gene3D" id="3.40.50.1000">
    <property type="entry name" value="HAD superfamily/HAD-like"/>
    <property type="match status" value="1"/>
</dbReference>
<dbReference type="EMBL" id="JALLPB020000123">
    <property type="protein sequence ID" value="KAL3816968.1"/>
    <property type="molecule type" value="Genomic_DNA"/>
</dbReference>
<dbReference type="SFLD" id="SFLDG01129">
    <property type="entry name" value="C1.5:_HAD__Beta-PGM__Phosphata"/>
    <property type="match status" value="1"/>
</dbReference>
<sequence>MTVSSSNEEVINDDGNNRGSTTMTLPPEPKPNKITTIIFDVDDTLYDVSTSSCRSFVRSFVRPSVHPSHRYALHLCDVFAISIYLTTGFTSHRNTDGATSFMIDKLHFKSREEAQAIRDEYFMRYHSTAKGLTAAEIEGRLPPLPDGVTLPDGRSNLFDPDELDEYWSTRLDFRLLGGRDPDLIETFERMSRHPTWKLKIVAFSNGPRRYVLRVLEEIGLRDYFDDDRVYGVTDVLPYCKPDVGSFEYVLGCVGAKPDETVMVEDSMKNIRAAKALGMRTILVVGRGRMAAGGGGIIGGGRTVVRGDAEAGTDDVPDETDPSVDAAVEMASEVGNVLDMWLGP</sequence>
<dbReference type="PANTHER" id="PTHR43434:SF1">
    <property type="entry name" value="PHOSPHOGLYCOLATE PHOSPHATASE"/>
    <property type="match status" value="1"/>
</dbReference>
<dbReference type="PANTHER" id="PTHR43434">
    <property type="entry name" value="PHOSPHOGLYCOLATE PHOSPHATASE"/>
    <property type="match status" value="1"/>
</dbReference>
<evidence type="ECO:0000313" key="2">
    <source>
        <dbReference type="EMBL" id="KAL3816968.1"/>
    </source>
</evidence>
<dbReference type="GO" id="GO:0003824">
    <property type="term" value="F:catalytic activity"/>
    <property type="evidence" value="ECO:0007669"/>
    <property type="project" value="UniProtKB-ARBA"/>
</dbReference>
<dbReference type="InterPro" id="IPR023214">
    <property type="entry name" value="HAD_sf"/>
</dbReference>
<evidence type="ECO:0000313" key="3">
    <source>
        <dbReference type="Proteomes" id="UP001530377"/>
    </source>
</evidence>
<evidence type="ECO:0000256" key="1">
    <source>
        <dbReference type="SAM" id="MobiDB-lite"/>
    </source>
</evidence>
<dbReference type="InterPro" id="IPR050155">
    <property type="entry name" value="HAD-like_hydrolase_sf"/>
</dbReference>
<organism evidence="2 3">
    <name type="scientific">Cyclostephanos tholiformis</name>
    <dbReference type="NCBI Taxonomy" id="382380"/>
    <lineage>
        <taxon>Eukaryota</taxon>
        <taxon>Sar</taxon>
        <taxon>Stramenopiles</taxon>
        <taxon>Ochrophyta</taxon>
        <taxon>Bacillariophyta</taxon>
        <taxon>Coscinodiscophyceae</taxon>
        <taxon>Thalassiosirophycidae</taxon>
        <taxon>Stephanodiscales</taxon>
        <taxon>Stephanodiscaceae</taxon>
        <taxon>Cyclostephanos</taxon>
    </lineage>
</organism>
<dbReference type="Pfam" id="PF00702">
    <property type="entry name" value="Hydrolase"/>
    <property type="match status" value="1"/>
</dbReference>
<dbReference type="InterPro" id="IPR036412">
    <property type="entry name" value="HAD-like_sf"/>
</dbReference>
<dbReference type="NCBIfam" id="TIGR01509">
    <property type="entry name" value="HAD-SF-IA-v3"/>
    <property type="match status" value="1"/>
</dbReference>
<dbReference type="SUPFAM" id="SSF56784">
    <property type="entry name" value="HAD-like"/>
    <property type="match status" value="1"/>
</dbReference>
<dbReference type="SFLD" id="SFLDS00003">
    <property type="entry name" value="Haloacid_Dehalogenase"/>
    <property type="match status" value="1"/>
</dbReference>
<keyword evidence="3" id="KW-1185">Reference proteome</keyword>
<comment type="caution">
    <text evidence="2">The sequence shown here is derived from an EMBL/GenBank/DDBJ whole genome shotgun (WGS) entry which is preliminary data.</text>
</comment>
<name>A0ABD3RXK0_9STRA</name>
<feature type="region of interest" description="Disordered" evidence="1">
    <location>
        <begin position="1"/>
        <end position="29"/>
    </location>
</feature>
<accession>A0ABD3RXK0</accession>
<reference evidence="2 3" key="1">
    <citation type="submission" date="2024-10" db="EMBL/GenBank/DDBJ databases">
        <title>Updated reference genomes for cyclostephanoid diatoms.</title>
        <authorList>
            <person name="Roberts W.R."/>
            <person name="Alverson A.J."/>
        </authorList>
    </citation>
    <scope>NUCLEOTIDE SEQUENCE [LARGE SCALE GENOMIC DNA]</scope>
    <source>
        <strain evidence="2 3">AJA228-03</strain>
    </source>
</reference>
<dbReference type="AlphaFoldDB" id="A0ABD3RXK0"/>